<keyword evidence="2" id="KW-1185">Reference proteome</keyword>
<gene>
    <name evidence="1" type="ORF">DP120_03625</name>
</gene>
<comment type="caution">
    <text evidence="1">The sequence shown here is derived from an EMBL/GenBank/DDBJ whole genome shotgun (WGS) entry which is preliminary data.</text>
</comment>
<dbReference type="Proteomes" id="UP000251002">
    <property type="component" value="Unassembled WGS sequence"/>
</dbReference>
<dbReference type="EMBL" id="QLZR01000001">
    <property type="protein sequence ID" value="RAZ81382.1"/>
    <property type="molecule type" value="Genomic_DNA"/>
</dbReference>
<protein>
    <submittedName>
        <fullName evidence="1">Uncharacterized protein</fullName>
    </submittedName>
</protein>
<sequence>MGIKAAKLGVNRLKLGIKEAKLGVKISTLKSSRPTPSPKDKWMLFAGEKRKTTLVNIPLLTIWLLS</sequence>
<dbReference type="AlphaFoldDB" id="A0A365L7J3"/>
<evidence type="ECO:0000313" key="2">
    <source>
        <dbReference type="Proteomes" id="UP000251002"/>
    </source>
</evidence>
<accession>A0A365L7J3</accession>
<organism evidence="1 2">
    <name type="scientific">Planococcus halotolerans</name>
    <dbReference type="NCBI Taxonomy" id="2233542"/>
    <lineage>
        <taxon>Bacteria</taxon>
        <taxon>Bacillati</taxon>
        <taxon>Bacillota</taxon>
        <taxon>Bacilli</taxon>
        <taxon>Bacillales</taxon>
        <taxon>Caryophanaceae</taxon>
        <taxon>Planococcus</taxon>
    </lineage>
</organism>
<proteinExistence type="predicted"/>
<name>A0A365L7J3_9BACL</name>
<reference evidence="1 2" key="1">
    <citation type="submission" date="2018-06" db="EMBL/GenBank/DDBJ databases">
        <title>The draft genome sequences of strains SCU63 and S1.</title>
        <authorList>
            <person name="Gan L."/>
        </authorList>
    </citation>
    <scope>NUCLEOTIDE SEQUENCE [LARGE SCALE GENOMIC DNA]</scope>
    <source>
        <strain evidence="1 2">SCU63</strain>
    </source>
</reference>
<evidence type="ECO:0000313" key="1">
    <source>
        <dbReference type="EMBL" id="RAZ81382.1"/>
    </source>
</evidence>